<keyword evidence="3" id="KW-1185">Reference proteome</keyword>
<evidence type="ECO:0000313" key="2">
    <source>
        <dbReference type="EMBL" id="KAJ4972945.1"/>
    </source>
</evidence>
<feature type="region of interest" description="Disordered" evidence="1">
    <location>
        <begin position="80"/>
        <end position="101"/>
    </location>
</feature>
<proteinExistence type="predicted"/>
<reference evidence="2" key="1">
    <citation type="journal article" date="2023" name="Plant J.">
        <title>The genome of the king protea, Protea cynaroides.</title>
        <authorList>
            <person name="Chang J."/>
            <person name="Duong T.A."/>
            <person name="Schoeman C."/>
            <person name="Ma X."/>
            <person name="Roodt D."/>
            <person name="Barker N."/>
            <person name="Li Z."/>
            <person name="Van de Peer Y."/>
            <person name="Mizrachi E."/>
        </authorList>
    </citation>
    <scope>NUCLEOTIDE SEQUENCE</scope>
    <source>
        <tissue evidence="2">Young leaves</tissue>
    </source>
</reference>
<evidence type="ECO:0000313" key="3">
    <source>
        <dbReference type="Proteomes" id="UP001141806"/>
    </source>
</evidence>
<dbReference type="Proteomes" id="UP001141806">
    <property type="component" value="Unassembled WGS sequence"/>
</dbReference>
<organism evidence="2 3">
    <name type="scientific">Protea cynaroides</name>
    <dbReference type="NCBI Taxonomy" id="273540"/>
    <lineage>
        <taxon>Eukaryota</taxon>
        <taxon>Viridiplantae</taxon>
        <taxon>Streptophyta</taxon>
        <taxon>Embryophyta</taxon>
        <taxon>Tracheophyta</taxon>
        <taxon>Spermatophyta</taxon>
        <taxon>Magnoliopsida</taxon>
        <taxon>Proteales</taxon>
        <taxon>Proteaceae</taxon>
        <taxon>Protea</taxon>
    </lineage>
</organism>
<dbReference type="AlphaFoldDB" id="A0A9Q0QV46"/>
<evidence type="ECO:0000256" key="1">
    <source>
        <dbReference type="SAM" id="MobiDB-lite"/>
    </source>
</evidence>
<dbReference type="EMBL" id="JAMYWD010000004">
    <property type="protein sequence ID" value="KAJ4972945.1"/>
    <property type="molecule type" value="Genomic_DNA"/>
</dbReference>
<name>A0A9Q0QV46_9MAGN</name>
<comment type="caution">
    <text evidence="2">The sequence shown here is derived from an EMBL/GenBank/DDBJ whole genome shotgun (WGS) entry which is preliminary data.</text>
</comment>
<gene>
    <name evidence="2" type="ORF">NE237_006119</name>
</gene>
<sequence length="101" mass="11357">MPLNLSLHRDESWASWARAQSFKASFISTSISTLDEERGLSFSETTPTYSKRDLHCCDPSLFSLSSRFVCLDKLVLVKESGNPPSEGKAVLSYRHAEKEED</sequence>
<accession>A0A9Q0QV46</accession>
<protein>
    <submittedName>
        <fullName evidence="2">Uncharacterized protein</fullName>
    </submittedName>
</protein>